<dbReference type="Proteomes" id="UP000246058">
    <property type="component" value="Chromosome"/>
</dbReference>
<gene>
    <name evidence="5" type="ORF">DK427_00275</name>
</gene>
<dbReference type="InterPro" id="IPR051159">
    <property type="entry name" value="Hexapeptide_acetyltransf"/>
</dbReference>
<dbReference type="InterPro" id="IPR001451">
    <property type="entry name" value="Hexapep"/>
</dbReference>
<reference evidence="5 6" key="1">
    <citation type="submission" date="2018-05" db="EMBL/GenBank/DDBJ databases">
        <title>Complete Genome Sequence of Methylobacterium sp. 17Sr1-43.</title>
        <authorList>
            <person name="Srinivasan S."/>
        </authorList>
    </citation>
    <scope>NUCLEOTIDE SEQUENCE [LARGE SCALE GENOMIC DNA]</scope>
    <source>
        <strain evidence="5 6">17Sr1-43</strain>
    </source>
</reference>
<evidence type="ECO:0000313" key="5">
    <source>
        <dbReference type="EMBL" id="AWN34371.1"/>
    </source>
</evidence>
<dbReference type="OrthoDB" id="9815592at2"/>
<keyword evidence="6" id="KW-1185">Reference proteome</keyword>
<keyword evidence="2 5" id="KW-0808">Transferase</keyword>
<evidence type="ECO:0000256" key="3">
    <source>
        <dbReference type="ARBA" id="ARBA00022737"/>
    </source>
</evidence>
<dbReference type="GO" id="GO:0005829">
    <property type="term" value="C:cytosol"/>
    <property type="evidence" value="ECO:0007669"/>
    <property type="project" value="TreeGrafter"/>
</dbReference>
<keyword evidence="3" id="KW-0677">Repeat</keyword>
<name>A0A2U8VLP7_9HYPH</name>
<evidence type="ECO:0000256" key="4">
    <source>
        <dbReference type="ARBA" id="ARBA00023315"/>
    </source>
</evidence>
<dbReference type="Pfam" id="PF00132">
    <property type="entry name" value="Hexapep"/>
    <property type="match status" value="1"/>
</dbReference>
<dbReference type="KEGG" id="meti:DK427_00275"/>
<dbReference type="Gene3D" id="2.160.10.10">
    <property type="entry name" value="Hexapeptide repeat proteins"/>
    <property type="match status" value="1"/>
</dbReference>
<dbReference type="PANTHER" id="PTHR23416:SF23">
    <property type="entry name" value="ACETYLTRANSFERASE C18B11.09C-RELATED"/>
    <property type="match status" value="1"/>
</dbReference>
<evidence type="ECO:0000256" key="1">
    <source>
        <dbReference type="ARBA" id="ARBA00007274"/>
    </source>
</evidence>
<comment type="similarity">
    <text evidence="1">Belongs to the transferase hexapeptide repeat family.</text>
</comment>
<organism evidence="5 6">
    <name type="scientific">Methylobacterium radiodurans</name>
    <dbReference type="NCBI Taxonomy" id="2202828"/>
    <lineage>
        <taxon>Bacteria</taxon>
        <taxon>Pseudomonadati</taxon>
        <taxon>Pseudomonadota</taxon>
        <taxon>Alphaproteobacteria</taxon>
        <taxon>Hyphomicrobiales</taxon>
        <taxon>Methylobacteriaceae</taxon>
        <taxon>Methylobacterium</taxon>
    </lineage>
</organism>
<dbReference type="AlphaFoldDB" id="A0A2U8VLP7"/>
<dbReference type="EMBL" id="CP029551">
    <property type="protein sequence ID" value="AWN34371.1"/>
    <property type="molecule type" value="Genomic_DNA"/>
</dbReference>
<dbReference type="SUPFAM" id="SSF51161">
    <property type="entry name" value="Trimeric LpxA-like enzymes"/>
    <property type="match status" value="1"/>
</dbReference>
<dbReference type="InterPro" id="IPR011004">
    <property type="entry name" value="Trimer_LpxA-like_sf"/>
</dbReference>
<proteinExistence type="inferred from homology"/>
<protein>
    <submittedName>
        <fullName evidence="5">Transferase</fullName>
    </submittedName>
</protein>
<keyword evidence="4" id="KW-0012">Acyltransferase</keyword>
<dbReference type="PANTHER" id="PTHR23416">
    <property type="entry name" value="SIALIC ACID SYNTHASE-RELATED"/>
    <property type="match status" value="1"/>
</dbReference>
<dbReference type="InterPro" id="IPR018357">
    <property type="entry name" value="Hexapep_transf_CS"/>
</dbReference>
<evidence type="ECO:0000256" key="2">
    <source>
        <dbReference type="ARBA" id="ARBA00022679"/>
    </source>
</evidence>
<dbReference type="CDD" id="cd04647">
    <property type="entry name" value="LbH_MAT_like"/>
    <property type="match status" value="1"/>
</dbReference>
<dbReference type="GO" id="GO:0008374">
    <property type="term" value="F:O-acyltransferase activity"/>
    <property type="evidence" value="ECO:0007669"/>
    <property type="project" value="TreeGrafter"/>
</dbReference>
<accession>A0A2U8VLP7</accession>
<dbReference type="PROSITE" id="PS00101">
    <property type="entry name" value="HEXAPEP_TRANSFERASES"/>
    <property type="match status" value="1"/>
</dbReference>
<evidence type="ECO:0000313" key="6">
    <source>
        <dbReference type="Proteomes" id="UP000246058"/>
    </source>
</evidence>
<sequence>MLKLIHLIFAHLSFYIGNAIPGFAFLSNLKIKFYRLSGIKIGDNALIVGPIKIDYTLTDNVLASINIGTGTYIGRDLRVSSFKSTVTIGNNCQIASDVSLETNTHKLNEWSGPLRIRYQKPIVIRDGVWIGARALILPGVTIGENAVVAGGSVVTNDVPANTLFGGSPARFIRHLQPAMTYSFTCLAGICV</sequence>